<evidence type="ECO:0000256" key="1">
    <source>
        <dbReference type="ARBA" id="ARBA00023604"/>
    </source>
</evidence>
<name>B8ME92_TALSN</name>
<protein>
    <submittedName>
        <fullName evidence="2">CmcJ-like methyltransferase, putative</fullName>
    </submittedName>
</protein>
<dbReference type="InParanoid" id="B8ME92"/>
<keyword evidence="2" id="KW-0489">Methyltransferase</keyword>
<dbReference type="RefSeq" id="XP_002483753.1">
    <property type="nucleotide sequence ID" value="XM_002483708.1"/>
</dbReference>
<dbReference type="PANTHER" id="PTHR34598">
    <property type="entry name" value="BLL6449 PROTEIN"/>
    <property type="match status" value="1"/>
</dbReference>
<evidence type="ECO:0000313" key="2">
    <source>
        <dbReference type="EMBL" id="EED16519.1"/>
    </source>
</evidence>
<dbReference type="PANTHER" id="PTHR34598:SF3">
    <property type="entry name" value="OXIDOREDUCTASE AN1597"/>
    <property type="match status" value="1"/>
</dbReference>
<dbReference type="GeneID" id="8106372"/>
<dbReference type="STRING" id="441959.B8ME92"/>
<accession>B8ME92</accession>
<dbReference type="AlphaFoldDB" id="B8ME92"/>
<dbReference type="GO" id="GO:0016491">
    <property type="term" value="F:oxidoreductase activity"/>
    <property type="evidence" value="ECO:0007669"/>
    <property type="project" value="InterPro"/>
</dbReference>
<sequence length="292" mass="33749">MPSKENGASHVSTSMYFLASNELFKSEKPYAFRFTLAEHGLPSSIPQTNMKMERRDDIIIDDIRGNEKMYTLEKNGFEVITHTSQIAYEDYYEPEKVKSYLQELEEVLKDRLKASHVQVFRYGLRKRHSEFPVSTGEAYEYDQPTSVAHVDTTPEELSKEITRQYGEEANSWLTKRCQWINIWKPLKGPLTDWPLAVCNAAVVDKVNDLEAADLLYPDLATENYQVYYNPNHEWHYLSGQEVSELMVFKQADHMMQSSLPGVPHCSFPNPFTPKGEAPRESIEARALVFYDD</sequence>
<dbReference type="VEuPathDB" id="FungiDB:TSTA_015990"/>
<reference evidence="3" key="1">
    <citation type="journal article" date="2015" name="Genome Announc.">
        <title>Genome sequence of the AIDS-associated pathogen Penicillium marneffei (ATCC18224) and its near taxonomic relative Talaromyces stipitatus (ATCC10500).</title>
        <authorList>
            <person name="Nierman W.C."/>
            <person name="Fedorova-Abrams N.D."/>
            <person name="Andrianopoulos A."/>
        </authorList>
    </citation>
    <scope>NUCLEOTIDE SEQUENCE [LARGE SCALE GENOMIC DNA]</scope>
    <source>
        <strain evidence="3">ATCC 10500 / CBS 375.48 / QM 6759 / NRRL 1006</strain>
    </source>
</reference>
<proteinExistence type="inferred from homology"/>
<gene>
    <name evidence="2" type="ORF">TSTA_015990</name>
</gene>
<dbReference type="OrthoDB" id="4223284at2759"/>
<keyword evidence="2" id="KW-0808">Transferase</keyword>
<dbReference type="GO" id="GO:0008168">
    <property type="term" value="F:methyltransferase activity"/>
    <property type="evidence" value="ECO:0007669"/>
    <property type="project" value="UniProtKB-KW"/>
</dbReference>
<dbReference type="EMBL" id="EQ962656">
    <property type="protein sequence ID" value="EED16519.1"/>
    <property type="molecule type" value="Genomic_DNA"/>
</dbReference>
<dbReference type="HOGENOM" id="CLU_042688_0_1_1"/>
<dbReference type="OMA" id="HEWFYLS"/>
<comment type="similarity">
    <text evidence="1">Belongs to the asaB hydroxylase/desaturase family.</text>
</comment>
<keyword evidence="3" id="KW-1185">Reference proteome</keyword>
<dbReference type="Proteomes" id="UP000001745">
    <property type="component" value="Unassembled WGS sequence"/>
</dbReference>
<dbReference type="NCBIfam" id="NF041278">
    <property type="entry name" value="CmcJ_NvfI_EfuI"/>
    <property type="match status" value="1"/>
</dbReference>
<dbReference type="InterPro" id="IPR044053">
    <property type="entry name" value="AsaB-like"/>
</dbReference>
<dbReference type="eggNOG" id="ENOG502SRIH">
    <property type="taxonomic scope" value="Eukaryota"/>
</dbReference>
<dbReference type="GO" id="GO:0032259">
    <property type="term" value="P:methylation"/>
    <property type="evidence" value="ECO:0007669"/>
    <property type="project" value="UniProtKB-KW"/>
</dbReference>
<organism evidence="2 3">
    <name type="scientific">Talaromyces stipitatus (strain ATCC 10500 / CBS 375.48 / QM 6759 / NRRL 1006)</name>
    <name type="common">Penicillium stipitatum</name>
    <dbReference type="NCBI Taxonomy" id="441959"/>
    <lineage>
        <taxon>Eukaryota</taxon>
        <taxon>Fungi</taxon>
        <taxon>Dikarya</taxon>
        <taxon>Ascomycota</taxon>
        <taxon>Pezizomycotina</taxon>
        <taxon>Eurotiomycetes</taxon>
        <taxon>Eurotiomycetidae</taxon>
        <taxon>Eurotiales</taxon>
        <taxon>Trichocomaceae</taxon>
        <taxon>Talaromyces</taxon>
        <taxon>Talaromyces sect. Talaromyces</taxon>
    </lineage>
</organism>
<evidence type="ECO:0000313" key="3">
    <source>
        <dbReference type="Proteomes" id="UP000001745"/>
    </source>
</evidence>
<dbReference type="PhylomeDB" id="B8ME92"/>